<keyword evidence="8" id="KW-1185">Reference proteome</keyword>
<dbReference type="GO" id="GO:0004575">
    <property type="term" value="F:sucrose alpha-glucosidase activity"/>
    <property type="evidence" value="ECO:0007669"/>
    <property type="project" value="TreeGrafter"/>
</dbReference>
<dbReference type="Proteomes" id="UP000318017">
    <property type="component" value="Chromosome"/>
</dbReference>
<dbReference type="Gene3D" id="2.115.10.20">
    <property type="entry name" value="Glycosyl hydrolase domain, family 43"/>
    <property type="match status" value="1"/>
</dbReference>
<evidence type="ECO:0000256" key="2">
    <source>
        <dbReference type="ARBA" id="ARBA00022801"/>
    </source>
</evidence>
<evidence type="ECO:0000259" key="5">
    <source>
        <dbReference type="Pfam" id="PF00251"/>
    </source>
</evidence>
<dbReference type="InterPro" id="IPR013189">
    <property type="entry name" value="Glyco_hydro_32_C"/>
</dbReference>
<dbReference type="Pfam" id="PF00251">
    <property type="entry name" value="Glyco_hydro_32N"/>
    <property type="match status" value="1"/>
</dbReference>
<dbReference type="KEGG" id="ahel:Q31a_26880"/>
<dbReference type="InterPro" id="IPR001362">
    <property type="entry name" value="Glyco_hydro_32"/>
</dbReference>
<dbReference type="OrthoDB" id="9759709at2"/>
<feature type="domain" description="Glycosyl hydrolase family 32 N-terminal" evidence="5">
    <location>
        <begin position="209"/>
        <end position="505"/>
    </location>
</feature>
<dbReference type="SUPFAM" id="SSF49899">
    <property type="entry name" value="Concanavalin A-like lectins/glucanases"/>
    <property type="match status" value="1"/>
</dbReference>
<dbReference type="EMBL" id="CP036298">
    <property type="protein sequence ID" value="QDV24371.1"/>
    <property type="molecule type" value="Genomic_DNA"/>
</dbReference>
<organism evidence="7 8">
    <name type="scientific">Aureliella helgolandensis</name>
    <dbReference type="NCBI Taxonomy" id="2527968"/>
    <lineage>
        <taxon>Bacteria</taxon>
        <taxon>Pseudomonadati</taxon>
        <taxon>Planctomycetota</taxon>
        <taxon>Planctomycetia</taxon>
        <taxon>Pirellulales</taxon>
        <taxon>Pirellulaceae</taxon>
        <taxon>Aureliella</taxon>
    </lineage>
</organism>
<evidence type="ECO:0000256" key="3">
    <source>
        <dbReference type="ARBA" id="ARBA00023295"/>
    </source>
</evidence>
<dbReference type="CDD" id="cd18622">
    <property type="entry name" value="GH32_Inu-like"/>
    <property type="match status" value="1"/>
</dbReference>
<dbReference type="PANTHER" id="PTHR42800:SF1">
    <property type="entry name" value="EXOINULINASE INUD (AFU_ORTHOLOGUE AFUA_5G00480)"/>
    <property type="match status" value="1"/>
</dbReference>
<dbReference type="Pfam" id="PF08244">
    <property type="entry name" value="Glyco_hydro_32C"/>
    <property type="match status" value="1"/>
</dbReference>
<gene>
    <name evidence="7" type="primary">sacC</name>
    <name evidence="7" type="ORF">Q31a_26880</name>
</gene>
<dbReference type="GO" id="GO:0051669">
    <property type="term" value="F:fructan beta-fructosidase activity"/>
    <property type="evidence" value="ECO:0007669"/>
    <property type="project" value="UniProtKB-EC"/>
</dbReference>
<evidence type="ECO:0000313" key="8">
    <source>
        <dbReference type="Proteomes" id="UP000318017"/>
    </source>
</evidence>
<name>A0A518G725_9BACT</name>
<dbReference type="InterPro" id="IPR018053">
    <property type="entry name" value="Glyco_hydro_32_AS"/>
</dbReference>
<dbReference type="InterPro" id="IPR023296">
    <property type="entry name" value="Glyco_hydro_beta-prop_sf"/>
</dbReference>
<evidence type="ECO:0000256" key="4">
    <source>
        <dbReference type="RuleBase" id="RU362110"/>
    </source>
</evidence>
<sequence>MRTLDALSRRLSLGVAVCGLLFWLLPLREVAADDVLIEDFEAESYGEWTITGDAFGPQPAKGTHPNQQAVVGFRGTGLVNTFRAGDPSIGSATSPEFEISRKYVGMLIGGGARIEETAVELLVEGTVVRKMAGDDSEELEWKNWDVSPWLGKQAQIRIVDQGTGSWGHLNVDHLIQSDKRPTRFDLEYRLSEYRKSTDYLAEPLRPQVHFSPEIHWMNDPNGLVFHQGEYHLFYQYNPAGNTWGHMSWGHAVSPDLVHWEHLPLAIPEEDGVMIFSGCCVVDHDNTAGLGTKDDPAMVAVYTGHGHGKQVQNLAYSTDRGRTWTKYAGNPVLDINSSAFRDPKVFWHAPSQEWKMVVSLADEKVLVFYGSSDLLQWNELSRFGPAGVVSKSNWECPDLFELPVENGSEETLWVLEADMGSGAIAGGSGGEYFVGKYDGVRFSPIQDSQWVDHGRDFYAPVSWSDLPEEDGRRIWIGWFNNWETCLVPTFPWRSCMSIPRELSLRRIPTAADASQSAVVLVQRPVRELEALRQGGEQIDTSAIGWPPQSVTTQGQIAELSFDLEMTLEPGESRSCGVRIRTGEGEFIEVGYDREPGVVYVDRTHSGNVDFHPGFAGRHAAPTRLQDGTVTLRVVVDRSTIEVFINDGEAVISDRVFPTSQQAVLEVFGGGPTAKISKMQLWPLKSIWMDRD</sequence>
<dbReference type="AlphaFoldDB" id="A0A518G725"/>
<evidence type="ECO:0000259" key="6">
    <source>
        <dbReference type="Pfam" id="PF08244"/>
    </source>
</evidence>
<reference evidence="7 8" key="1">
    <citation type="submission" date="2019-02" db="EMBL/GenBank/DDBJ databases">
        <title>Deep-cultivation of Planctomycetes and their phenomic and genomic characterization uncovers novel biology.</title>
        <authorList>
            <person name="Wiegand S."/>
            <person name="Jogler M."/>
            <person name="Boedeker C."/>
            <person name="Pinto D."/>
            <person name="Vollmers J."/>
            <person name="Rivas-Marin E."/>
            <person name="Kohn T."/>
            <person name="Peeters S.H."/>
            <person name="Heuer A."/>
            <person name="Rast P."/>
            <person name="Oberbeckmann S."/>
            <person name="Bunk B."/>
            <person name="Jeske O."/>
            <person name="Meyerdierks A."/>
            <person name="Storesund J.E."/>
            <person name="Kallscheuer N."/>
            <person name="Luecker S."/>
            <person name="Lage O.M."/>
            <person name="Pohl T."/>
            <person name="Merkel B.J."/>
            <person name="Hornburger P."/>
            <person name="Mueller R.-W."/>
            <person name="Bruemmer F."/>
            <person name="Labrenz M."/>
            <person name="Spormann A.M."/>
            <person name="Op den Camp H."/>
            <person name="Overmann J."/>
            <person name="Amann R."/>
            <person name="Jetten M.S.M."/>
            <person name="Mascher T."/>
            <person name="Medema M.H."/>
            <person name="Devos D.P."/>
            <person name="Kaster A.-K."/>
            <person name="Ovreas L."/>
            <person name="Rohde M."/>
            <person name="Galperin M.Y."/>
            <person name="Jogler C."/>
        </authorList>
    </citation>
    <scope>NUCLEOTIDE SEQUENCE [LARGE SCALE GENOMIC DNA]</scope>
    <source>
        <strain evidence="7 8">Q31a</strain>
    </source>
</reference>
<accession>A0A518G725</accession>
<dbReference type="RefSeq" id="WP_145077965.1">
    <property type="nucleotide sequence ID" value="NZ_CP036298.1"/>
</dbReference>
<keyword evidence="3 4" id="KW-0326">Glycosidase</keyword>
<dbReference type="Gene3D" id="2.60.120.560">
    <property type="entry name" value="Exo-inulinase, domain 1"/>
    <property type="match status" value="1"/>
</dbReference>
<dbReference type="SUPFAM" id="SSF75005">
    <property type="entry name" value="Arabinanase/levansucrase/invertase"/>
    <property type="match status" value="1"/>
</dbReference>
<dbReference type="InterPro" id="IPR013148">
    <property type="entry name" value="Glyco_hydro_32_N"/>
</dbReference>
<dbReference type="PANTHER" id="PTHR42800">
    <property type="entry name" value="EXOINULINASE INUD (AFU_ORTHOLOGUE AFUA_5G00480)"/>
    <property type="match status" value="1"/>
</dbReference>
<evidence type="ECO:0000313" key="7">
    <source>
        <dbReference type="EMBL" id="QDV24371.1"/>
    </source>
</evidence>
<evidence type="ECO:0000256" key="1">
    <source>
        <dbReference type="ARBA" id="ARBA00009902"/>
    </source>
</evidence>
<dbReference type="EC" id="3.2.1.80" evidence="7"/>
<protein>
    <submittedName>
        <fullName evidence="7">Levanase</fullName>
        <ecNumber evidence="7">3.2.1.80</ecNumber>
    </submittedName>
</protein>
<dbReference type="PROSITE" id="PS00609">
    <property type="entry name" value="GLYCOSYL_HYDROL_F32"/>
    <property type="match status" value="1"/>
</dbReference>
<proteinExistence type="inferred from homology"/>
<dbReference type="GO" id="GO:0005987">
    <property type="term" value="P:sucrose catabolic process"/>
    <property type="evidence" value="ECO:0007669"/>
    <property type="project" value="TreeGrafter"/>
</dbReference>
<dbReference type="InterPro" id="IPR013320">
    <property type="entry name" value="ConA-like_dom_sf"/>
</dbReference>
<dbReference type="SMART" id="SM00640">
    <property type="entry name" value="Glyco_32"/>
    <property type="match status" value="1"/>
</dbReference>
<feature type="domain" description="Glycosyl hydrolase family 32 C-terminal" evidence="6">
    <location>
        <begin position="526"/>
        <end position="681"/>
    </location>
</feature>
<dbReference type="GO" id="GO:0005737">
    <property type="term" value="C:cytoplasm"/>
    <property type="evidence" value="ECO:0007669"/>
    <property type="project" value="TreeGrafter"/>
</dbReference>
<comment type="similarity">
    <text evidence="1 4">Belongs to the glycosyl hydrolase 32 family.</text>
</comment>
<keyword evidence="2 4" id="KW-0378">Hydrolase</keyword>